<evidence type="ECO:0000313" key="3">
    <source>
        <dbReference type="EMBL" id="KAK1401417.1"/>
    </source>
</evidence>
<feature type="compositionally biased region" description="Basic and acidic residues" evidence="2">
    <location>
        <begin position="1"/>
        <end position="10"/>
    </location>
</feature>
<dbReference type="EMBL" id="JAUIZM010000001">
    <property type="protein sequence ID" value="KAK1401417.1"/>
    <property type="molecule type" value="Genomic_DNA"/>
</dbReference>
<dbReference type="Pfam" id="PF03760">
    <property type="entry name" value="LEA_1"/>
    <property type="match status" value="1"/>
</dbReference>
<comment type="similarity">
    <text evidence="1">Belongs to the LEA type 1 family.</text>
</comment>
<feature type="region of interest" description="Disordered" evidence="2">
    <location>
        <begin position="1"/>
        <end position="26"/>
    </location>
</feature>
<gene>
    <name evidence="3" type="ORF">POM88_001022</name>
</gene>
<dbReference type="PANTHER" id="PTHR33493">
    <property type="entry name" value="LATE EMBRYOGENESIS ABUNDANT PROTEIN 6-RELATED"/>
    <property type="match status" value="1"/>
</dbReference>
<dbReference type="InterPro" id="IPR005513">
    <property type="entry name" value="LEA_1"/>
</dbReference>
<dbReference type="PANTHER" id="PTHR33493:SF3">
    <property type="entry name" value="LATE EMBRYOGENESIS ABUNDANT PROTEIN, LEA_1 SUBGROUP"/>
    <property type="match status" value="1"/>
</dbReference>
<protein>
    <submittedName>
        <fullName evidence="3">Uncharacterized protein</fullName>
    </submittedName>
</protein>
<feature type="compositionally biased region" description="Basic and acidic residues" evidence="2">
    <location>
        <begin position="17"/>
        <end position="26"/>
    </location>
</feature>
<reference evidence="3" key="1">
    <citation type="submission" date="2023-02" db="EMBL/GenBank/DDBJ databases">
        <title>Genome of toxic invasive species Heracleum sosnowskyi carries increased number of genes despite the absence of recent whole-genome duplications.</title>
        <authorList>
            <person name="Schelkunov M."/>
            <person name="Shtratnikova V."/>
            <person name="Makarenko M."/>
            <person name="Klepikova A."/>
            <person name="Omelchenko D."/>
            <person name="Novikova G."/>
            <person name="Obukhova E."/>
            <person name="Bogdanov V."/>
            <person name="Penin A."/>
            <person name="Logacheva M."/>
        </authorList>
    </citation>
    <scope>NUCLEOTIDE SEQUENCE</scope>
    <source>
        <strain evidence="3">Hsosn_3</strain>
        <tissue evidence="3">Leaf</tissue>
    </source>
</reference>
<accession>A0AAD8N9Y9</accession>
<reference evidence="3" key="2">
    <citation type="submission" date="2023-05" db="EMBL/GenBank/DDBJ databases">
        <authorList>
            <person name="Schelkunov M.I."/>
        </authorList>
    </citation>
    <scope>NUCLEOTIDE SEQUENCE</scope>
    <source>
        <strain evidence="3">Hsosn_3</strain>
        <tissue evidence="3">Leaf</tissue>
    </source>
</reference>
<dbReference type="AlphaFoldDB" id="A0AAD8N9Y9"/>
<evidence type="ECO:0000313" key="4">
    <source>
        <dbReference type="Proteomes" id="UP001237642"/>
    </source>
</evidence>
<evidence type="ECO:0000256" key="2">
    <source>
        <dbReference type="SAM" id="MobiDB-lite"/>
    </source>
</evidence>
<keyword evidence="4" id="KW-1185">Reference proteome</keyword>
<comment type="caution">
    <text evidence="3">The sequence shown here is derived from an EMBL/GenBank/DDBJ whole genome shotgun (WGS) entry which is preliminary data.</text>
</comment>
<organism evidence="3 4">
    <name type="scientific">Heracleum sosnowskyi</name>
    <dbReference type="NCBI Taxonomy" id="360622"/>
    <lineage>
        <taxon>Eukaryota</taxon>
        <taxon>Viridiplantae</taxon>
        <taxon>Streptophyta</taxon>
        <taxon>Embryophyta</taxon>
        <taxon>Tracheophyta</taxon>
        <taxon>Spermatophyta</taxon>
        <taxon>Magnoliopsida</taxon>
        <taxon>eudicotyledons</taxon>
        <taxon>Gunneridae</taxon>
        <taxon>Pentapetalae</taxon>
        <taxon>asterids</taxon>
        <taxon>campanulids</taxon>
        <taxon>Apiales</taxon>
        <taxon>Apiaceae</taxon>
        <taxon>Apioideae</taxon>
        <taxon>apioid superclade</taxon>
        <taxon>Tordylieae</taxon>
        <taxon>Tordyliinae</taxon>
        <taxon>Heracleum</taxon>
    </lineage>
</organism>
<proteinExistence type="inferred from homology"/>
<dbReference type="Proteomes" id="UP001237642">
    <property type="component" value="Unassembled WGS sequence"/>
</dbReference>
<evidence type="ECO:0000256" key="1">
    <source>
        <dbReference type="ARBA" id="ARBA00010975"/>
    </source>
</evidence>
<dbReference type="GO" id="GO:0009793">
    <property type="term" value="P:embryo development ending in seed dormancy"/>
    <property type="evidence" value="ECO:0007669"/>
    <property type="project" value="InterPro"/>
</dbReference>
<sequence length="114" mass="12686">MQAVKEKLQDMNHLQKAKAEAREEEKAEKDFVKARLEVAHEEHLAKEAEATMNMHVERTAEKLVCSSAGNRVPPDHDYRSNKSGQLIGNSVSLYAVVLEIKNLLMTTGVTSPVS</sequence>
<name>A0AAD8N9Y9_9APIA</name>